<dbReference type="PANTHER" id="PTHR13518:SF1">
    <property type="entry name" value="C2ORF42 HOMOLOG"/>
    <property type="match status" value="1"/>
</dbReference>
<name>A0A131YTL1_RHIAP</name>
<proteinExistence type="predicted"/>
<dbReference type="InterPro" id="IPR029269">
    <property type="entry name" value="Zf-tcix"/>
</dbReference>
<protein>
    <recommendedName>
        <fullName evidence="1">Putative treble-clef zinc-finger domain-containing protein</fullName>
    </recommendedName>
</protein>
<evidence type="ECO:0000313" key="2">
    <source>
        <dbReference type="EMBL" id="JAP81892.1"/>
    </source>
</evidence>
<dbReference type="AlphaFoldDB" id="A0A131YTL1"/>
<sequence length="396" mass="43972">MSNTVASRGSPSAMSSRKGLFSDLGKATLRGIRKCPKCGTYNGTRGVRCKNKACDAVFRERGARKRAADAVRLHAPGQLYSVRLQRGEARTFVQLSAEGRAQCEGCQGASGCAHVQAALRCVVQAQALPLKDSVVEAQEESVRDAIWELAATEGPPLVQRVSKAVLVARSRQGGFVHVRVSPRRELRCGDCGGKGASQNCVHSYACMCALTSADKLRVVAPKHPEPSLSFLQWLAGVTERINQTMRYDRPGRPDPLVFHVPHQFFECLQQRICGRRQPTRKDGAKFTWNITNLLHVRHIFETPDVPLEESRTFVENRDGTFEPYEPPCLSQELHSEGVPVIRPLELKTFLKVGNPPQSVPFIIEWTPDVLPRSRVGELCLKFEYGHLRNGLIDIRS</sequence>
<dbReference type="Pfam" id="PF14952">
    <property type="entry name" value="zf-tcix"/>
    <property type="match status" value="1"/>
</dbReference>
<reference evidence="2" key="1">
    <citation type="journal article" date="2016" name="Ticks Tick Borne Dis.">
        <title>De novo assembly and annotation of the salivary gland transcriptome of Rhipicephalus appendiculatus male and female ticks during blood feeding.</title>
        <authorList>
            <person name="de Castro M.H."/>
            <person name="de Klerk D."/>
            <person name="Pienaar R."/>
            <person name="Latif A.A."/>
            <person name="Rees D.J."/>
            <person name="Mans B.J."/>
        </authorList>
    </citation>
    <scope>NUCLEOTIDE SEQUENCE</scope>
    <source>
        <tissue evidence="2">Salivary glands</tissue>
    </source>
</reference>
<dbReference type="GO" id="GO:0005634">
    <property type="term" value="C:nucleus"/>
    <property type="evidence" value="ECO:0007669"/>
    <property type="project" value="TreeGrafter"/>
</dbReference>
<dbReference type="PANTHER" id="PTHR13518">
    <property type="entry name" value="PUTATIVE TREBLE-CLEF ZINC-FINGER C2ORF42 FAMILY MEMBER"/>
    <property type="match status" value="1"/>
</dbReference>
<accession>A0A131YTL1</accession>
<dbReference type="EMBL" id="GEDV01006665">
    <property type="protein sequence ID" value="JAP81892.1"/>
    <property type="molecule type" value="Transcribed_RNA"/>
</dbReference>
<organism evidence="2">
    <name type="scientific">Rhipicephalus appendiculatus</name>
    <name type="common">Brown ear tick</name>
    <dbReference type="NCBI Taxonomy" id="34631"/>
    <lineage>
        <taxon>Eukaryota</taxon>
        <taxon>Metazoa</taxon>
        <taxon>Ecdysozoa</taxon>
        <taxon>Arthropoda</taxon>
        <taxon>Chelicerata</taxon>
        <taxon>Arachnida</taxon>
        <taxon>Acari</taxon>
        <taxon>Parasitiformes</taxon>
        <taxon>Ixodida</taxon>
        <taxon>Ixodoidea</taxon>
        <taxon>Ixodidae</taxon>
        <taxon>Rhipicephalinae</taxon>
        <taxon>Rhipicephalus</taxon>
        <taxon>Rhipicephalus</taxon>
    </lineage>
</organism>
<dbReference type="InterPro" id="IPR026049">
    <property type="entry name" value="C2orf42"/>
</dbReference>
<evidence type="ECO:0000259" key="1">
    <source>
        <dbReference type="Pfam" id="PF14952"/>
    </source>
</evidence>
<feature type="domain" description="Putative treble-clef zinc-finger" evidence="1">
    <location>
        <begin position="23"/>
        <end position="61"/>
    </location>
</feature>